<dbReference type="Pfam" id="PF12449">
    <property type="entry name" value="DUF3684"/>
    <property type="match status" value="1"/>
</dbReference>
<dbReference type="InterPro" id="IPR058210">
    <property type="entry name" value="SACS/Nov_dom"/>
</dbReference>
<dbReference type="Pfam" id="PF25794">
    <property type="entry name" value="SACS"/>
    <property type="match status" value="1"/>
</dbReference>
<protein>
    <recommendedName>
        <fullName evidence="1">Sacsin/Nov domain-containing protein</fullName>
    </recommendedName>
</protein>
<dbReference type="InterPro" id="IPR022155">
    <property type="entry name" value="DUF3684"/>
</dbReference>
<dbReference type="OrthoDB" id="2154545at2759"/>
<dbReference type="InterPro" id="IPR036890">
    <property type="entry name" value="HATPase_C_sf"/>
</dbReference>
<name>A0A4P9W3N8_9FUNG</name>
<evidence type="ECO:0000313" key="2">
    <source>
        <dbReference type="EMBL" id="RKO86939.1"/>
    </source>
</evidence>
<dbReference type="Gene3D" id="3.30.565.10">
    <property type="entry name" value="Histidine kinase-like ATPase, C-terminal domain"/>
    <property type="match status" value="1"/>
</dbReference>
<evidence type="ECO:0000259" key="1">
    <source>
        <dbReference type="Pfam" id="PF25794"/>
    </source>
</evidence>
<dbReference type="SUPFAM" id="SSF55874">
    <property type="entry name" value="ATPase domain of HSP90 chaperone/DNA topoisomerase II/histidine kinase"/>
    <property type="match status" value="1"/>
</dbReference>
<dbReference type="Proteomes" id="UP000269721">
    <property type="component" value="Unassembled WGS sequence"/>
</dbReference>
<organism evidence="2 3">
    <name type="scientific">Blyttiomyces helicus</name>
    <dbReference type="NCBI Taxonomy" id="388810"/>
    <lineage>
        <taxon>Eukaryota</taxon>
        <taxon>Fungi</taxon>
        <taxon>Fungi incertae sedis</taxon>
        <taxon>Chytridiomycota</taxon>
        <taxon>Chytridiomycota incertae sedis</taxon>
        <taxon>Chytridiomycetes</taxon>
        <taxon>Chytridiomycetes incertae sedis</taxon>
        <taxon>Blyttiomyces</taxon>
    </lineage>
</organism>
<proteinExistence type="predicted"/>
<reference evidence="3" key="1">
    <citation type="journal article" date="2018" name="Nat. Microbiol.">
        <title>Leveraging single-cell genomics to expand the fungal tree of life.</title>
        <authorList>
            <person name="Ahrendt S.R."/>
            <person name="Quandt C.A."/>
            <person name="Ciobanu D."/>
            <person name="Clum A."/>
            <person name="Salamov A."/>
            <person name="Andreopoulos B."/>
            <person name="Cheng J.F."/>
            <person name="Woyke T."/>
            <person name="Pelin A."/>
            <person name="Henrissat B."/>
            <person name="Reynolds N.K."/>
            <person name="Benny G.L."/>
            <person name="Smith M.E."/>
            <person name="James T.Y."/>
            <person name="Grigoriev I.V."/>
        </authorList>
    </citation>
    <scope>NUCLEOTIDE SEQUENCE [LARGE SCALE GENOMIC DNA]</scope>
</reference>
<dbReference type="EMBL" id="KZ997799">
    <property type="protein sequence ID" value="RKO86939.1"/>
    <property type="molecule type" value="Genomic_DNA"/>
</dbReference>
<evidence type="ECO:0000313" key="3">
    <source>
        <dbReference type="Proteomes" id="UP000269721"/>
    </source>
</evidence>
<dbReference type="PANTHER" id="PTHR47839:SF1">
    <property type="entry name" value="DOMAIN PROTEIN, PUTATIVE (AFU_ORTHOLOGUE AFUA_6G04830)-RELATED"/>
    <property type="match status" value="1"/>
</dbReference>
<gene>
    <name evidence="2" type="ORF">BDK51DRAFT_35149</name>
</gene>
<dbReference type="AlphaFoldDB" id="A0A4P9W3N8"/>
<dbReference type="PANTHER" id="PTHR47839">
    <property type="entry name" value="DOMAIN PROTEIN, PUTATIVE (AFU_ORTHOLOGUE AFUA_6G04830)-RELATED"/>
    <property type="match status" value="1"/>
</dbReference>
<accession>A0A4P9W3N8</accession>
<keyword evidence="3" id="KW-1185">Reference proteome</keyword>
<feature type="domain" description="Sacsin/Nov" evidence="1">
    <location>
        <begin position="27"/>
        <end position="108"/>
    </location>
</feature>
<sequence>MNNLQSLKDALVADRSAEEKVEVNQRHLIDKILARYSAEFTVFRELLQNSNDAGAKRVQIIFEAEALKKGGALMVKNITFRNNGRAFSEEDWRRLRKIAEGNPDEEKTWGRLGGWMEGIGHRVLGGDMLYTKRGKNPDESQSEWTSFFLNLREPIDIPGSSEFGRFIATSLGFTATLRRVEVLVNNERILSLHKKAAEPRPLSFTKSDYTLASPNRIFALDAVSIRHVQLDVEIRTGFDFAKNRPGVLDELKVFMRIAGATLQVSLNSTVAKEMERTTKKRPPSSTPMQIMFSNYNEYESSSGIREKKVALFDDLIPARSSQGRVFIGFPTHQTTGCAIQLAAHLIPTVERESIDFVDRTLANWNQELLCMGGLLARIVYDDDMAATQRLYSEMILDVEAETWLHKCGAHTSREGAVLNEGCAVMKATHSARAVLARVALIGDDNELLDAGLVGYGHAFQLPVSEPPLKERNNLGKGYPVRCPSSINTSLSSILLLQKLSTLLEHYRGDDGSLFYEGAHRRVREADVVEWEDA</sequence>